<dbReference type="Proteomes" id="UP000475582">
    <property type="component" value="Unassembled WGS sequence"/>
</dbReference>
<evidence type="ECO:0000256" key="1">
    <source>
        <dbReference type="SAM" id="SignalP"/>
    </source>
</evidence>
<evidence type="ECO:0000313" key="3">
    <source>
        <dbReference type="Proteomes" id="UP000475582"/>
    </source>
</evidence>
<protein>
    <recommendedName>
        <fullName evidence="4">DUF1579 domain-containing protein</fullName>
    </recommendedName>
</protein>
<dbReference type="AlphaFoldDB" id="A0A6L6PE88"/>
<gene>
    <name evidence="2" type="ORF">GM676_07170</name>
</gene>
<keyword evidence="1" id="KW-0732">Signal</keyword>
<organism evidence="2 3">
    <name type="scientific">Duganella radicis</name>
    <dbReference type="NCBI Taxonomy" id="551988"/>
    <lineage>
        <taxon>Bacteria</taxon>
        <taxon>Pseudomonadati</taxon>
        <taxon>Pseudomonadota</taxon>
        <taxon>Betaproteobacteria</taxon>
        <taxon>Burkholderiales</taxon>
        <taxon>Oxalobacteraceae</taxon>
        <taxon>Telluria group</taxon>
        <taxon>Duganella</taxon>
    </lineage>
</organism>
<feature type="chain" id="PRO_5027041065" description="DUF1579 domain-containing protein" evidence="1">
    <location>
        <begin position="18"/>
        <end position="160"/>
    </location>
</feature>
<dbReference type="OrthoDB" id="7066534at2"/>
<evidence type="ECO:0000313" key="2">
    <source>
        <dbReference type="EMBL" id="MTV37362.1"/>
    </source>
</evidence>
<feature type="signal peptide" evidence="1">
    <location>
        <begin position="1"/>
        <end position="17"/>
    </location>
</feature>
<evidence type="ECO:0008006" key="4">
    <source>
        <dbReference type="Google" id="ProtNLM"/>
    </source>
</evidence>
<dbReference type="RefSeq" id="WP_155462737.1">
    <property type="nucleotide sequence ID" value="NZ_WNKY01000004.1"/>
</dbReference>
<dbReference type="EMBL" id="WNKY01000004">
    <property type="protein sequence ID" value="MTV37362.1"/>
    <property type="molecule type" value="Genomic_DNA"/>
</dbReference>
<proteinExistence type="predicted"/>
<accession>A0A6L6PE88</accession>
<sequence length="160" mass="18076">MRPLFMLLLLSSAAVQAAPAEALKPMAFLAGHCWKGEFPDGKQTDEHCFSWILNGHALRDVHTVRTPGKPDYVGETIYHYDAAAKVVSYLYVENDGGFSRGTMKPTATGLEFPEAQYINGSMVLPYRVQWTVNANSYEAFSEMYVKDKWITQFKMVLKKQ</sequence>
<comment type="caution">
    <text evidence="2">The sequence shown here is derived from an EMBL/GenBank/DDBJ whole genome shotgun (WGS) entry which is preliminary data.</text>
</comment>
<keyword evidence="3" id="KW-1185">Reference proteome</keyword>
<reference evidence="2 3" key="1">
    <citation type="submission" date="2019-11" db="EMBL/GenBank/DDBJ databases">
        <title>Type strains purchased from KCTC, JCM and DSMZ.</title>
        <authorList>
            <person name="Lu H."/>
        </authorList>
    </citation>
    <scope>NUCLEOTIDE SEQUENCE [LARGE SCALE GENOMIC DNA]</scope>
    <source>
        <strain evidence="2 3">KCTC 22382</strain>
    </source>
</reference>
<name>A0A6L6PE88_9BURK</name>